<comment type="caution">
    <text evidence="1">The sequence shown here is derived from an EMBL/GenBank/DDBJ whole genome shotgun (WGS) entry which is preliminary data.</text>
</comment>
<sequence>MKPRLLVLSDLWGVRNVEWLKVYYKLLSPIFEVEIYDSCVLGDVEIAHKLEATIHNEFVTTGIEAAVRKLLAIETGKITIIAFSIGGTIAWKAALQGLNVDILYAISSTRLRYETQKPLCDIQLYFGQQDCYKPNHLWFDDFEIKKEIYVGKKHEMYSEIDVIEKICKEVLRK</sequence>
<dbReference type="EMBL" id="BAABCW010000005">
    <property type="protein sequence ID" value="GAA4116321.1"/>
    <property type="molecule type" value="Genomic_DNA"/>
</dbReference>
<name>A0ABP7XGV1_9FLAO</name>
<dbReference type="SUPFAM" id="SSF53474">
    <property type="entry name" value="alpha/beta-Hydrolases"/>
    <property type="match status" value="1"/>
</dbReference>
<dbReference type="InterPro" id="IPR029058">
    <property type="entry name" value="AB_hydrolase_fold"/>
</dbReference>
<evidence type="ECO:0000313" key="1">
    <source>
        <dbReference type="EMBL" id="GAA4116321.1"/>
    </source>
</evidence>
<dbReference type="Proteomes" id="UP001500459">
    <property type="component" value="Unassembled WGS sequence"/>
</dbReference>
<reference evidence="2" key="1">
    <citation type="journal article" date="2019" name="Int. J. Syst. Evol. Microbiol.">
        <title>The Global Catalogue of Microorganisms (GCM) 10K type strain sequencing project: providing services to taxonomists for standard genome sequencing and annotation.</title>
        <authorList>
            <consortium name="The Broad Institute Genomics Platform"/>
            <consortium name="The Broad Institute Genome Sequencing Center for Infectious Disease"/>
            <person name="Wu L."/>
            <person name="Ma J."/>
        </authorList>
    </citation>
    <scope>NUCLEOTIDE SEQUENCE [LARGE SCALE GENOMIC DNA]</scope>
    <source>
        <strain evidence="2">JCM 17106</strain>
    </source>
</reference>
<evidence type="ECO:0008006" key="3">
    <source>
        <dbReference type="Google" id="ProtNLM"/>
    </source>
</evidence>
<dbReference type="RefSeq" id="WP_344926428.1">
    <property type="nucleotide sequence ID" value="NZ_BAABCW010000005.1"/>
</dbReference>
<accession>A0ABP7XGV1</accession>
<organism evidence="1 2">
    <name type="scientific">Aquimarina addita</name>
    <dbReference type="NCBI Taxonomy" id="870485"/>
    <lineage>
        <taxon>Bacteria</taxon>
        <taxon>Pseudomonadati</taxon>
        <taxon>Bacteroidota</taxon>
        <taxon>Flavobacteriia</taxon>
        <taxon>Flavobacteriales</taxon>
        <taxon>Flavobacteriaceae</taxon>
        <taxon>Aquimarina</taxon>
    </lineage>
</organism>
<proteinExistence type="predicted"/>
<gene>
    <name evidence="1" type="ORF">GCM10022393_16900</name>
</gene>
<keyword evidence="2" id="KW-1185">Reference proteome</keyword>
<protein>
    <recommendedName>
        <fullName evidence="3">Alpha/beta hydrolase</fullName>
    </recommendedName>
</protein>
<evidence type="ECO:0000313" key="2">
    <source>
        <dbReference type="Proteomes" id="UP001500459"/>
    </source>
</evidence>